<dbReference type="EMBL" id="PIPT01000008">
    <property type="protein sequence ID" value="RUO46621.1"/>
    <property type="molecule type" value="Genomic_DNA"/>
</dbReference>
<dbReference type="Pfam" id="PF04932">
    <property type="entry name" value="Wzy_C"/>
    <property type="match status" value="1"/>
</dbReference>
<dbReference type="Proteomes" id="UP000286678">
    <property type="component" value="Unassembled WGS sequence"/>
</dbReference>
<protein>
    <recommendedName>
        <fullName evidence="6">O-antigen ligase-related domain-containing protein</fullName>
    </recommendedName>
</protein>
<evidence type="ECO:0000256" key="4">
    <source>
        <dbReference type="ARBA" id="ARBA00023136"/>
    </source>
</evidence>
<comment type="subcellular location">
    <subcellularLocation>
        <location evidence="1">Membrane</location>
        <topology evidence="1">Multi-pass membrane protein</topology>
    </subcellularLocation>
</comment>
<name>A0A432XD04_9GAMM</name>
<accession>A0A432XD04</accession>
<evidence type="ECO:0000256" key="2">
    <source>
        <dbReference type="ARBA" id="ARBA00022692"/>
    </source>
</evidence>
<dbReference type="AlphaFoldDB" id="A0A432XD04"/>
<feature type="transmembrane region" description="Helical" evidence="5">
    <location>
        <begin position="81"/>
        <end position="102"/>
    </location>
</feature>
<feature type="transmembrane region" description="Helical" evidence="5">
    <location>
        <begin position="354"/>
        <end position="376"/>
    </location>
</feature>
<feature type="transmembrane region" description="Helical" evidence="5">
    <location>
        <begin position="114"/>
        <end position="135"/>
    </location>
</feature>
<keyword evidence="2 5" id="KW-0812">Transmembrane</keyword>
<gene>
    <name evidence="7" type="ORF">CWE21_10720</name>
</gene>
<evidence type="ECO:0000313" key="8">
    <source>
        <dbReference type="Proteomes" id="UP000286678"/>
    </source>
</evidence>
<sequence length="406" mass="45290">MNFSLTISLFISYVFLSAFLEITLGARIVPADIVLLLIVIVTMLTSIKKRIISLPRIFVSFVPLIISLSISVMVAQNKISALFELAIMIFGFVGSISIYNVINTLSDSQLAKLLLGYTYSIGVLTLLCLIDFFFLPGLISSRNLGGIQGPFRNTGQAGSFFVVHLFIILSLYVTRLIPRNLINAVIILMIMIALILTFKRASILSFILGCIFYVCFLIFSNSRQDKKLGIVSLLAIGLFSIFITTAFFFALDNVEQASSRFSYKFSSDVVDGFGDGFIAENIKSSLNAFTDSPLFGVGLGNVSGVYQFHEIHSTYFGILAYGGIFGVLTYLFFVAHILGGAFSGRKWRKTNKWAAFLFILTPFILAMFVAWGYTYHLRKREFWFLIALIALAINRLRISREMKNIG</sequence>
<reference evidence="8" key="1">
    <citation type="journal article" date="2018" name="Front. Microbiol.">
        <title>Genome-Based Analysis Reveals the Taxonomy and Diversity of the Family Idiomarinaceae.</title>
        <authorList>
            <person name="Liu Y."/>
            <person name="Lai Q."/>
            <person name="Shao Z."/>
        </authorList>
    </citation>
    <scope>NUCLEOTIDE SEQUENCE [LARGE SCALE GENOMIC DNA]</scope>
    <source>
        <strain evidence="8">SW15</strain>
    </source>
</reference>
<feature type="transmembrane region" description="Helical" evidence="5">
    <location>
        <begin position="203"/>
        <end position="221"/>
    </location>
</feature>
<evidence type="ECO:0000256" key="3">
    <source>
        <dbReference type="ARBA" id="ARBA00022989"/>
    </source>
</evidence>
<keyword evidence="3 5" id="KW-1133">Transmembrane helix</keyword>
<dbReference type="OrthoDB" id="871774at2"/>
<comment type="caution">
    <text evidence="7">The sequence shown here is derived from an EMBL/GenBank/DDBJ whole genome shotgun (WGS) entry which is preliminary data.</text>
</comment>
<evidence type="ECO:0000256" key="5">
    <source>
        <dbReference type="SAM" id="Phobius"/>
    </source>
</evidence>
<dbReference type="InterPro" id="IPR051533">
    <property type="entry name" value="WaaL-like"/>
</dbReference>
<dbReference type="InterPro" id="IPR007016">
    <property type="entry name" value="O-antigen_ligase-rel_domated"/>
</dbReference>
<dbReference type="RefSeq" id="WP_126834441.1">
    <property type="nucleotide sequence ID" value="NZ_PIPT01000008.1"/>
</dbReference>
<proteinExistence type="predicted"/>
<keyword evidence="4 5" id="KW-0472">Membrane</keyword>
<feature type="transmembrane region" description="Helical" evidence="5">
    <location>
        <begin position="228"/>
        <end position="251"/>
    </location>
</feature>
<feature type="transmembrane region" description="Helical" evidence="5">
    <location>
        <begin position="26"/>
        <end position="45"/>
    </location>
</feature>
<evidence type="ECO:0000259" key="6">
    <source>
        <dbReference type="Pfam" id="PF04932"/>
    </source>
</evidence>
<dbReference type="GO" id="GO:0016020">
    <property type="term" value="C:membrane"/>
    <property type="evidence" value="ECO:0007669"/>
    <property type="project" value="UniProtKB-SubCell"/>
</dbReference>
<feature type="transmembrane region" description="Helical" evidence="5">
    <location>
        <begin position="57"/>
        <end position="75"/>
    </location>
</feature>
<feature type="transmembrane region" description="Helical" evidence="5">
    <location>
        <begin position="180"/>
        <end position="197"/>
    </location>
</feature>
<keyword evidence="8" id="KW-1185">Reference proteome</keyword>
<evidence type="ECO:0000256" key="1">
    <source>
        <dbReference type="ARBA" id="ARBA00004141"/>
    </source>
</evidence>
<feature type="transmembrane region" description="Helical" evidence="5">
    <location>
        <begin position="155"/>
        <end position="173"/>
    </location>
</feature>
<feature type="transmembrane region" description="Helical" evidence="5">
    <location>
        <begin position="318"/>
        <end position="342"/>
    </location>
</feature>
<feature type="domain" description="O-antigen ligase-related" evidence="6">
    <location>
        <begin position="186"/>
        <end position="331"/>
    </location>
</feature>
<dbReference type="PANTHER" id="PTHR37422:SF13">
    <property type="entry name" value="LIPOPOLYSACCHARIDE BIOSYNTHESIS PROTEIN PA4999-RELATED"/>
    <property type="match status" value="1"/>
</dbReference>
<feature type="transmembrane region" description="Helical" evidence="5">
    <location>
        <begin position="382"/>
        <end position="398"/>
    </location>
</feature>
<dbReference type="PANTHER" id="PTHR37422">
    <property type="entry name" value="TEICHURONIC ACID BIOSYNTHESIS PROTEIN TUAE"/>
    <property type="match status" value="1"/>
</dbReference>
<organism evidence="7 8">
    <name type="scientific">Pseudidiomarina aquimaris</name>
    <dbReference type="NCBI Taxonomy" id="641841"/>
    <lineage>
        <taxon>Bacteria</taxon>
        <taxon>Pseudomonadati</taxon>
        <taxon>Pseudomonadota</taxon>
        <taxon>Gammaproteobacteria</taxon>
        <taxon>Alteromonadales</taxon>
        <taxon>Idiomarinaceae</taxon>
        <taxon>Pseudidiomarina</taxon>
    </lineage>
</organism>
<evidence type="ECO:0000313" key="7">
    <source>
        <dbReference type="EMBL" id="RUO46621.1"/>
    </source>
</evidence>